<keyword evidence="8" id="KW-1208">Phospholipid metabolism</keyword>
<evidence type="ECO:0000256" key="8">
    <source>
        <dbReference type="ARBA" id="ARBA00023264"/>
    </source>
</evidence>
<dbReference type="Proteomes" id="UP000772196">
    <property type="component" value="Unassembled WGS sequence"/>
</dbReference>
<evidence type="ECO:0000259" key="9">
    <source>
        <dbReference type="PROSITE" id="PS50146"/>
    </source>
</evidence>
<dbReference type="PANTHER" id="PTHR12358">
    <property type="entry name" value="SPHINGOSINE KINASE"/>
    <property type="match status" value="1"/>
</dbReference>
<dbReference type="PROSITE" id="PS50146">
    <property type="entry name" value="DAGK"/>
    <property type="match status" value="1"/>
</dbReference>
<keyword evidence="3" id="KW-0808">Transferase</keyword>
<proteinExistence type="inferred from homology"/>
<comment type="cofactor">
    <cofactor evidence="1">
        <name>Mg(2+)</name>
        <dbReference type="ChEBI" id="CHEBI:18420"/>
    </cofactor>
</comment>
<feature type="domain" description="DAGKc" evidence="9">
    <location>
        <begin position="6"/>
        <end position="109"/>
    </location>
</feature>
<name>A0ABX1GX72_9ACTN</name>
<keyword evidence="5 10" id="KW-0418">Kinase</keyword>
<evidence type="ECO:0000256" key="5">
    <source>
        <dbReference type="ARBA" id="ARBA00022777"/>
    </source>
</evidence>
<dbReference type="EMBL" id="JAAWWP010000002">
    <property type="protein sequence ID" value="NKI40387.1"/>
    <property type="molecule type" value="Genomic_DNA"/>
</dbReference>
<dbReference type="InterPro" id="IPR001206">
    <property type="entry name" value="Diacylglycerol_kinase_cat_dom"/>
</dbReference>
<comment type="similarity">
    <text evidence="2">Belongs to the diacylglycerol/lipid kinase family.</text>
</comment>
<dbReference type="PANTHER" id="PTHR12358:SF54">
    <property type="entry name" value="SPHINGOSINE KINASE RELATED PROTEIN"/>
    <property type="match status" value="1"/>
</dbReference>
<dbReference type="InterPro" id="IPR017438">
    <property type="entry name" value="ATP-NAD_kinase_N"/>
</dbReference>
<dbReference type="Pfam" id="PF19279">
    <property type="entry name" value="YegS_C"/>
    <property type="match status" value="1"/>
</dbReference>
<dbReference type="InterPro" id="IPR050187">
    <property type="entry name" value="Lipid_Phosphate_FormReg"/>
</dbReference>
<dbReference type="InterPro" id="IPR016064">
    <property type="entry name" value="NAD/diacylglycerol_kinase_sf"/>
</dbReference>
<dbReference type="SMART" id="SM00046">
    <property type="entry name" value="DAGKc"/>
    <property type="match status" value="1"/>
</dbReference>
<dbReference type="Gene3D" id="3.40.50.10330">
    <property type="entry name" value="Probable inorganic polyphosphate/atp-NAD kinase, domain 1"/>
    <property type="match status" value="1"/>
</dbReference>
<keyword evidence="7" id="KW-0444">Lipid biosynthesis</keyword>
<evidence type="ECO:0000256" key="2">
    <source>
        <dbReference type="ARBA" id="ARBA00005983"/>
    </source>
</evidence>
<dbReference type="GO" id="GO:0016301">
    <property type="term" value="F:kinase activity"/>
    <property type="evidence" value="ECO:0007669"/>
    <property type="project" value="UniProtKB-KW"/>
</dbReference>
<gene>
    <name evidence="10" type="ORF">HFV08_03795</name>
</gene>
<comment type="caution">
    <text evidence="10">The sequence shown here is derived from an EMBL/GenBank/DDBJ whole genome shotgun (WGS) entry which is preliminary data.</text>
</comment>
<evidence type="ECO:0000256" key="3">
    <source>
        <dbReference type="ARBA" id="ARBA00022679"/>
    </source>
</evidence>
<evidence type="ECO:0000313" key="10">
    <source>
        <dbReference type="EMBL" id="NKI40387.1"/>
    </source>
</evidence>
<evidence type="ECO:0000313" key="11">
    <source>
        <dbReference type="Proteomes" id="UP000772196"/>
    </source>
</evidence>
<keyword evidence="7" id="KW-0594">Phospholipid biosynthesis</keyword>
<keyword evidence="11" id="KW-1185">Reference proteome</keyword>
<dbReference type="Gene3D" id="2.60.200.40">
    <property type="match status" value="1"/>
</dbReference>
<evidence type="ECO:0000256" key="1">
    <source>
        <dbReference type="ARBA" id="ARBA00001946"/>
    </source>
</evidence>
<protein>
    <submittedName>
        <fullName evidence="10">Diacylglycerol kinase</fullName>
    </submittedName>
</protein>
<evidence type="ECO:0000256" key="4">
    <source>
        <dbReference type="ARBA" id="ARBA00022741"/>
    </source>
</evidence>
<keyword evidence="6" id="KW-0067">ATP-binding</keyword>
<dbReference type="InterPro" id="IPR045540">
    <property type="entry name" value="YegS/DAGK_C"/>
</dbReference>
<reference evidence="10 11" key="1">
    <citation type="submission" date="2020-04" db="EMBL/GenBank/DDBJ databases">
        <title>Phylogenetic Diversity and Antibacterial Activity against Ralstonia solanacearum of Endophytic Actinomycete Isolated from Moss.</title>
        <authorList>
            <person name="Zhuang X."/>
        </authorList>
    </citation>
    <scope>NUCLEOTIDE SEQUENCE [LARGE SCALE GENOMIC DNA]</scope>
    <source>
        <strain evidence="10 11">LD120</strain>
    </source>
</reference>
<organism evidence="10 11">
    <name type="scientific">Streptomyces physcomitrii</name>
    <dbReference type="NCBI Taxonomy" id="2724184"/>
    <lineage>
        <taxon>Bacteria</taxon>
        <taxon>Bacillati</taxon>
        <taxon>Actinomycetota</taxon>
        <taxon>Actinomycetes</taxon>
        <taxon>Kitasatosporales</taxon>
        <taxon>Streptomycetaceae</taxon>
        <taxon>Streptomyces</taxon>
    </lineage>
</organism>
<dbReference type="Pfam" id="PF00781">
    <property type="entry name" value="DAGK_cat"/>
    <property type="match status" value="1"/>
</dbReference>
<dbReference type="SUPFAM" id="SSF111331">
    <property type="entry name" value="NAD kinase/diacylglycerol kinase-like"/>
    <property type="match status" value="1"/>
</dbReference>
<evidence type="ECO:0000256" key="7">
    <source>
        <dbReference type="ARBA" id="ARBA00023209"/>
    </source>
</evidence>
<evidence type="ECO:0000256" key="6">
    <source>
        <dbReference type="ARBA" id="ARBA00022840"/>
    </source>
</evidence>
<keyword evidence="4" id="KW-0547">Nucleotide-binding</keyword>
<accession>A0ABX1GX72</accession>
<dbReference type="RefSeq" id="WP_168535869.1">
    <property type="nucleotide sequence ID" value="NZ_JAAWWP010000002.1"/>
</dbReference>
<sequence length="331" mass="34686">MVTEPGWAARALLIANPQAGVRDRQHIDEVIAHCRGLVPGLDVVHTEYQGHAEASAAEAVAAGYDAVIVLGGDGTTREAASGLARAGLEQSAGKRPAMVNIPFGTGNSFYQEIWADAPWSAVLDQALSGEQPQLRWVDMAHIREIDVLALLGAGSGLVADALEAAYGMFEVPGRDRYQQAVAQTMAAFTPYEGRVSVDGRVVHEGPVVLVNIGGGRYRAGRFKLLPHSVIDDGLLDVCVVGGQMGVRELAGLTADGSHIGRPGVVYERGSRFVVERTDGRKLSFEHDGELCTGEASRYTIDVLPGVLPVLAPPAAGLAHAAGSAELAEGVA</sequence>
<keyword evidence="7" id="KW-0443">Lipid metabolism</keyword>